<dbReference type="Proteomes" id="UP000708148">
    <property type="component" value="Unassembled WGS sequence"/>
</dbReference>
<feature type="compositionally biased region" description="Polar residues" evidence="1">
    <location>
        <begin position="156"/>
        <end position="168"/>
    </location>
</feature>
<accession>A0A8S1J6B9</accession>
<dbReference type="AlphaFoldDB" id="A0A8S1J6B9"/>
<feature type="compositionally biased region" description="Basic residues" evidence="1">
    <location>
        <begin position="206"/>
        <end position="220"/>
    </location>
</feature>
<feature type="compositionally biased region" description="Low complexity" evidence="1">
    <location>
        <begin position="255"/>
        <end position="264"/>
    </location>
</feature>
<sequence>MKEGEGREASDSRLQKLEILESVLQQYQEPQFKIMGNILLEIQRAKMYSLRGCRNLREYVLKHHAFQWRSARRYMNAVRVMDFLAGCQRALPTSEKQVRCLALCSREEVNAIWAKAVEIAEVQSIQITANLVKGIKVQICQEVDPAPRGPRPWQDEYSQPGNKRPQSNGTGGAQDGGWEFTGLSSDDDGDSDEEDVQPRGAQPTHLKLKWGRKRSRHHGYSRVGASAARPQSANPQAPAPRAVIASVPFQPPTPSTSGQPQSNPAMSYPSIPLPPAGPLAMSDLPIASAASAAVPESCASMPPPGVAQRAPGAYVPGTPGVEAAAMDLMSMRQGPGAATASLTSGDVVMFGEEGARAGEGGGC</sequence>
<comment type="caution">
    <text evidence="2">The sequence shown here is derived from an EMBL/GenBank/DDBJ whole genome shotgun (WGS) entry which is preliminary data.</text>
</comment>
<dbReference type="EMBL" id="CAJHUC010001534">
    <property type="protein sequence ID" value="CAD7701428.1"/>
    <property type="molecule type" value="Genomic_DNA"/>
</dbReference>
<organism evidence="2 3">
    <name type="scientific">Ostreobium quekettii</name>
    <dbReference type="NCBI Taxonomy" id="121088"/>
    <lineage>
        <taxon>Eukaryota</taxon>
        <taxon>Viridiplantae</taxon>
        <taxon>Chlorophyta</taxon>
        <taxon>core chlorophytes</taxon>
        <taxon>Ulvophyceae</taxon>
        <taxon>TCBD clade</taxon>
        <taxon>Bryopsidales</taxon>
        <taxon>Ostreobineae</taxon>
        <taxon>Ostreobiaceae</taxon>
        <taxon>Ostreobium</taxon>
    </lineage>
</organism>
<evidence type="ECO:0000256" key="1">
    <source>
        <dbReference type="SAM" id="MobiDB-lite"/>
    </source>
</evidence>
<feature type="compositionally biased region" description="Acidic residues" evidence="1">
    <location>
        <begin position="185"/>
        <end position="195"/>
    </location>
</feature>
<protein>
    <submittedName>
        <fullName evidence="2">Uncharacterized protein</fullName>
    </submittedName>
</protein>
<evidence type="ECO:0000313" key="3">
    <source>
        <dbReference type="Proteomes" id="UP000708148"/>
    </source>
</evidence>
<feature type="region of interest" description="Disordered" evidence="1">
    <location>
        <begin position="143"/>
        <end position="267"/>
    </location>
</feature>
<evidence type="ECO:0000313" key="2">
    <source>
        <dbReference type="EMBL" id="CAD7701428.1"/>
    </source>
</evidence>
<proteinExistence type="predicted"/>
<name>A0A8S1J6B9_9CHLO</name>
<gene>
    <name evidence="2" type="ORF">OSTQU699_LOCUS6787</name>
</gene>
<reference evidence="2" key="1">
    <citation type="submission" date="2020-12" db="EMBL/GenBank/DDBJ databases">
        <authorList>
            <person name="Iha C."/>
        </authorList>
    </citation>
    <scope>NUCLEOTIDE SEQUENCE</scope>
</reference>
<keyword evidence="3" id="KW-1185">Reference proteome</keyword>